<organism evidence="1 2">
    <name type="scientific">Necator americanus</name>
    <name type="common">Human hookworm</name>
    <dbReference type="NCBI Taxonomy" id="51031"/>
    <lineage>
        <taxon>Eukaryota</taxon>
        <taxon>Metazoa</taxon>
        <taxon>Ecdysozoa</taxon>
        <taxon>Nematoda</taxon>
        <taxon>Chromadorea</taxon>
        <taxon>Rhabditida</taxon>
        <taxon>Rhabditina</taxon>
        <taxon>Rhabditomorpha</taxon>
        <taxon>Strongyloidea</taxon>
        <taxon>Ancylostomatidae</taxon>
        <taxon>Bunostominae</taxon>
        <taxon>Necator</taxon>
    </lineage>
</organism>
<reference evidence="2" key="1">
    <citation type="journal article" date="2014" name="Nat. Genet.">
        <title>Genome of the human hookworm Necator americanus.</title>
        <authorList>
            <person name="Tang Y.T."/>
            <person name="Gao X."/>
            <person name="Rosa B.A."/>
            <person name="Abubucker S."/>
            <person name="Hallsworth-Pepin K."/>
            <person name="Martin J."/>
            <person name="Tyagi R."/>
            <person name="Heizer E."/>
            <person name="Zhang X."/>
            <person name="Bhonagiri-Palsikar V."/>
            <person name="Minx P."/>
            <person name="Warren W.C."/>
            <person name="Wang Q."/>
            <person name="Zhan B."/>
            <person name="Hotez P.J."/>
            <person name="Sternberg P.W."/>
            <person name="Dougall A."/>
            <person name="Gaze S.T."/>
            <person name="Mulvenna J."/>
            <person name="Sotillo J."/>
            <person name="Ranganathan S."/>
            <person name="Rabelo E.M."/>
            <person name="Wilson R.K."/>
            <person name="Felgner P.L."/>
            <person name="Bethony J."/>
            <person name="Hawdon J.M."/>
            <person name="Gasser R.B."/>
            <person name="Loukas A."/>
            <person name="Mitreva M."/>
        </authorList>
    </citation>
    <scope>NUCLEOTIDE SEQUENCE [LARGE SCALE GENOMIC DNA]</scope>
</reference>
<dbReference type="KEGG" id="nai:NECAME_04610"/>
<sequence length="70" mass="8752">MRFFNNKVESLLYCATLREKPCIKRCEYAKFMEKIYRQWELLKARYFHMNWEMLITHNFRTDPTSQLILI</sequence>
<evidence type="ECO:0000313" key="2">
    <source>
        <dbReference type="Proteomes" id="UP000053676"/>
    </source>
</evidence>
<dbReference type="AlphaFoldDB" id="W2SPX4"/>
<dbReference type="EMBL" id="KI667676">
    <property type="protein sequence ID" value="ETN71578.1"/>
    <property type="molecule type" value="Genomic_DNA"/>
</dbReference>
<gene>
    <name evidence="1" type="ORF">NECAME_04610</name>
</gene>
<accession>W2SPX4</accession>
<protein>
    <submittedName>
        <fullName evidence="1">Uncharacterized protein</fullName>
    </submittedName>
</protein>
<name>W2SPX4_NECAM</name>
<evidence type="ECO:0000313" key="1">
    <source>
        <dbReference type="EMBL" id="ETN71578.1"/>
    </source>
</evidence>
<proteinExistence type="predicted"/>
<dbReference type="Proteomes" id="UP000053676">
    <property type="component" value="Unassembled WGS sequence"/>
</dbReference>
<keyword evidence="2" id="KW-1185">Reference proteome</keyword>